<keyword evidence="1" id="KW-0235">DNA replication</keyword>
<comment type="subunit">
    <text evidence="1">Component of the origin recognition complex (ORC).</text>
</comment>
<dbReference type="GO" id="GO:0006260">
    <property type="term" value="P:DNA replication"/>
    <property type="evidence" value="ECO:0007669"/>
    <property type="project" value="UniProtKB-UniRule"/>
</dbReference>
<gene>
    <name evidence="4" type="ORF">C9374_000572</name>
</gene>
<dbReference type="PANTHER" id="PTHR14052:SF0">
    <property type="entry name" value="ORIGIN RECOGNITION COMPLEX SUBUNIT 2"/>
    <property type="match status" value="1"/>
</dbReference>
<comment type="function">
    <text evidence="1">Component of the origin recognition complex (ORC) that binds origins of replication. DNA-binding is ATP-dependent. ORC is required to assemble the pre-replication complex necessary to initiate DNA replication.</text>
</comment>
<feature type="region of interest" description="Disordered" evidence="2">
    <location>
        <begin position="1"/>
        <end position="36"/>
    </location>
</feature>
<evidence type="ECO:0000313" key="5">
    <source>
        <dbReference type="Proteomes" id="UP000816034"/>
    </source>
</evidence>
<evidence type="ECO:0000256" key="1">
    <source>
        <dbReference type="RuleBase" id="RU368084"/>
    </source>
</evidence>
<feature type="compositionally biased region" description="Low complexity" evidence="2">
    <location>
        <begin position="1"/>
        <end position="17"/>
    </location>
</feature>
<evidence type="ECO:0000259" key="3">
    <source>
        <dbReference type="Pfam" id="PF04084"/>
    </source>
</evidence>
<dbReference type="InterPro" id="IPR007220">
    <property type="entry name" value="ORC2"/>
</dbReference>
<dbReference type="GO" id="GO:0003688">
    <property type="term" value="F:DNA replication origin binding"/>
    <property type="evidence" value="ECO:0007669"/>
    <property type="project" value="UniProtKB-UniRule"/>
</dbReference>
<name>A0AA88GZB5_NAELO</name>
<dbReference type="GeneID" id="68093034"/>
<dbReference type="AlphaFoldDB" id="A0AA88GZB5"/>
<dbReference type="Proteomes" id="UP000816034">
    <property type="component" value="Unassembled WGS sequence"/>
</dbReference>
<keyword evidence="5" id="KW-1185">Reference proteome</keyword>
<feature type="domain" description="Origin recognition complex subunit 2 RecA-like" evidence="3">
    <location>
        <begin position="143"/>
        <end position="331"/>
    </location>
</feature>
<reference evidence="4 5" key="1">
    <citation type="journal article" date="2018" name="BMC Genomics">
        <title>The genome of Naegleria lovaniensis, the basis for a comparative approach to unravel pathogenicity factors of the human pathogenic amoeba N. fowleri.</title>
        <authorList>
            <person name="Liechti N."/>
            <person name="Schurch N."/>
            <person name="Bruggmann R."/>
            <person name="Wittwer M."/>
        </authorList>
    </citation>
    <scope>NUCLEOTIDE SEQUENCE [LARGE SCALE GENOMIC DNA]</scope>
    <source>
        <strain evidence="4 5">ATCC 30569</strain>
    </source>
</reference>
<accession>A0AA88GZB5</accession>
<dbReference type="GO" id="GO:0005664">
    <property type="term" value="C:nuclear origin of replication recognition complex"/>
    <property type="evidence" value="ECO:0007669"/>
    <property type="project" value="UniProtKB-UniRule"/>
</dbReference>
<keyword evidence="1" id="KW-0539">Nucleus</keyword>
<protein>
    <recommendedName>
        <fullName evidence="1">Origin recognition complex subunit 2</fullName>
    </recommendedName>
</protein>
<comment type="similarity">
    <text evidence="1">Belongs to the ORC2 family.</text>
</comment>
<comment type="caution">
    <text evidence="4">The sequence shown here is derived from an EMBL/GenBank/DDBJ whole genome shotgun (WGS) entry which is preliminary data.</text>
</comment>
<evidence type="ECO:0000313" key="4">
    <source>
        <dbReference type="EMBL" id="KAG2388408.1"/>
    </source>
</evidence>
<dbReference type="Pfam" id="PF04084">
    <property type="entry name" value="RecA-like_ORC2"/>
    <property type="match status" value="1"/>
</dbReference>
<dbReference type="InterPro" id="IPR056772">
    <property type="entry name" value="RecA-like_ORC2"/>
</dbReference>
<dbReference type="PANTHER" id="PTHR14052">
    <property type="entry name" value="ORIGIN RECOGNITION COMPLEX SUBUNIT 2"/>
    <property type="match status" value="1"/>
</dbReference>
<dbReference type="EMBL" id="PYSW02000010">
    <property type="protein sequence ID" value="KAG2388408.1"/>
    <property type="molecule type" value="Genomic_DNA"/>
</dbReference>
<evidence type="ECO:0000256" key="2">
    <source>
        <dbReference type="SAM" id="MobiDB-lite"/>
    </source>
</evidence>
<organism evidence="4 5">
    <name type="scientific">Naegleria lovaniensis</name>
    <name type="common">Amoeba</name>
    <dbReference type="NCBI Taxonomy" id="51637"/>
    <lineage>
        <taxon>Eukaryota</taxon>
        <taxon>Discoba</taxon>
        <taxon>Heterolobosea</taxon>
        <taxon>Tetramitia</taxon>
        <taxon>Eutetramitia</taxon>
        <taxon>Vahlkampfiidae</taxon>
        <taxon>Naegleria</taxon>
    </lineage>
</organism>
<dbReference type="RefSeq" id="XP_044552400.1">
    <property type="nucleotide sequence ID" value="XM_044695501.1"/>
</dbReference>
<comment type="subcellular location">
    <subcellularLocation>
        <location evidence="1">Nucleus</location>
    </subcellularLocation>
</comment>
<sequence length="476" mass="54332">MANASSSSSTTTTTTTTRSGRKIRNAIPLSEPSNPSDGILFIGDDDNTLRAFFDEENGEQIQLEQDHNFVEHRLIDSGIEIDAEQEDRFYSTPFEQYSTQKILHKKVKTTDKTKLDLEDVDSSIPSREDSFFENEVFSAKNKELTQHRMFEWIHCVKCDNNLLFYGVGSKVYPMNQLMFHLKTNDTNGYFVVVSGFNPNVTTDSILYQILKHFFKEKETKIKKLSSIEKIDYIVRHLSGRNEQVQPSNDEDFGDFSSFVNPSTQPTSMPKQHLYICIHNIDGPSLRDKSSQQLLAVLASSRYIHLICSVDHQLSNLLWDDSLENKFGFMRFNITNFCTYFLESEHISLSALLSEANAATSDNEAEVAVGAVDIVFNTIRSSTKKYKQIFIVICKKFIELESAKEKSEDKSAQLPPGCTYQDIKKELGIYAIDDNSLRDGLSFLEDQIKIIKKVKQYSYAPTLKKHQCEQLLAKLQV</sequence>
<proteinExistence type="inferred from homology"/>